<evidence type="ECO:0000313" key="5">
    <source>
        <dbReference type="EMBL" id="CBK22405.2"/>
    </source>
</evidence>
<feature type="compositionally biased region" description="Basic and acidic residues" evidence="3">
    <location>
        <begin position="109"/>
        <end position="125"/>
    </location>
</feature>
<dbReference type="InterPro" id="IPR035979">
    <property type="entry name" value="RBD_domain_sf"/>
</dbReference>
<dbReference type="InterPro" id="IPR024675">
    <property type="entry name" value="eIF3g_N"/>
</dbReference>
<dbReference type="PROSITE" id="PS50102">
    <property type="entry name" value="RRM"/>
    <property type="match status" value="1"/>
</dbReference>
<name>D8M3D2_BLAHO</name>
<gene>
    <name evidence="5" type="ORF">GSBLH_T00002530001</name>
</gene>
<evidence type="ECO:0000256" key="2">
    <source>
        <dbReference type="PROSITE-ProRule" id="PRU00176"/>
    </source>
</evidence>
<proteinExistence type="predicted"/>
<reference evidence="5" key="1">
    <citation type="submission" date="2010-02" db="EMBL/GenBank/DDBJ databases">
        <title>Sequencing and annotation of the Blastocystis hominis genome.</title>
        <authorList>
            <person name="Wincker P."/>
        </authorList>
    </citation>
    <scope>NUCLEOTIDE SEQUENCE</scope>
    <source>
        <strain evidence="5">Singapore isolate B</strain>
    </source>
</reference>
<dbReference type="RefSeq" id="XP_012896453.1">
    <property type="nucleotide sequence ID" value="XM_013040999.1"/>
</dbReference>
<dbReference type="PANTHER" id="PTHR10352">
    <property type="entry name" value="EUKARYOTIC TRANSLATION INITIATION FACTOR 3 SUBUNIT G"/>
    <property type="match status" value="1"/>
</dbReference>
<dbReference type="Proteomes" id="UP000008312">
    <property type="component" value="Unassembled WGS sequence"/>
</dbReference>
<dbReference type="EMBL" id="FN668650">
    <property type="protein sequence ID" value="CBK22405.2"/>
    <property type="molecule type" value="Genomic_DNA"/>
</dbReference>
<dbReference type="Gene3D" id="3.30.70.330">
    <property type="match status" value="1"/>
</dbReference>
<evidence type="ECO:0000313" key="6">
    <source>
        <dbReference type="Proteomes" id="UP000008312"/>
    </source>
</evidence>
<dbReference type="InterPro" id="IPR000504">
    <property type="entry name" value="RRM_dom"/>
</dbReference>
<dbReference type="GeneID" id="24919689"/>
<protein>
    <submittedName>
        <fullName evidence="5">Translation initiation factor 3 (EIF-3)</fullName>
    </submittedName>
</protein>
<dbReference type="GO" id="GO:0003723">
    <property type="term" value="F:RNA binding"/>
    <property type="evidence" value="ECO:0007669"/>
    <property type="project" value="UniProtKB-UniRule"/>
</dbReference>
<dbReference type="InterPro" id="IPR012677">
    <property type="entry name" value="Nucleotide-bd_a/b_plait_sf"/>
</dbReference>
<dbReference type="SMART" id="SM00360">
    <property type="entry name" value="RRM"/>
    <property type="match status" value="1"/>
</dbReference>
<dbReference type="InParanoid" id="D8M3D2"/>
<evidence type="ECO:0000256" key="3">
    <source>
        <dbReference type="SAM" id="MobiDB-lite"/>
    </source>
</evidence>
<keyword evidence="5" id="KW-0648">Protein biosynthesis</keyword>
<evidence type="ECO:0000256" key="1">
    <source>
        <dbReference type="ARBA" id="ARBA00022884"/>
    </source>
</evidence>
<keyword evidence="5" id="KW-0396">Initiation factor</keyword>
<dbReference type="Pfam" id="PF00076">
    <property type="entry name" value="RRM_1"/>
    <property type="match status" value="1"/>
</dbReference>
<dbReference type="GO" id="GO:0003743">
    <property type="term" value="F:translation initiation factor activity"/>
    <property type="evidence" value="ECO:0007669"/>
    <property type="project" value="UniProtKB-KW"/>
</dbReference>
<keyword evidence="6" id="KW-1185">Reference proteome</keyword>
<dbReference type="OMA" id="HICGSTT"/>
<keyword evidence="1 2" id="KW-0694">RNA-binding</keyword>
<evidence type="ECO:0000259" key="4">
    <source>
        <dbReference type="PROSITE" id="PS50102"/>
    </source>
</evidence>
<organism evidence="5">
    <name type="scientific">Blastocystis hominis</name>
    <dbReference type="NCBI Taxonomy" id="12968"/>
    <lineage>
        <taxon>Eukaryota</taxon>
        <taxon>Sar</taxon>
        <taxon>Stramenopiles</taxon>
        <taxon>Bigyra</taxon>
        <taxon>Opalozoa</taxon>
        <taxon>Opalinata</taxon>
        <taxon>Blastocystidae</taxon>
        <taxon>Blastocystis</taxon>
    </lineage>
</organism>
<accession>D8M3D2</accession>
<dbReference type="FunCoup" id="D8M3D2">
    <property type="interactions" value="192"/>
</dbReference>
<dbReference type="Pfam" id="PF12353">
    <property type="entry name" value="eIF3g"/>
    <property type="match status" value="1"/>
</dbReference>
<sequence>MGNQLIKTTRRSRVMKITKSVPRRVYERMQIVPFGLPSGGNEGVTIQSQDQIYFEKPSEQEKVEKPAETRKSTFVCRICKGNHLAANCPNRGQEEPTPSAAVYQPKQAAKSDRYVPPNQRERSSGQEEDDQFIVRINNVADDVDEKKLYSMLNWNYSLRRVHIPKSYDTNKPRGYAFAYFHDKESAEEVIRRYDGYALNHLILEVKMWEKKAGGRTYRTGYGRALPQNAKR</sequence>
<feature type="region of interest" description="Disordered" evidence="3">
    <location>
        <begin position="86"/>
        <end position="129"/>
    </location>
</feature>
<feature type="domain" description="RRM" evidence="4">
    <location>
        <begin position="132"/>
        <end position="224"/>
    </location>
</feature>
<dbReference type="AlphaFoldDB" id="D8M3D2"/>
<dbReference type="SUPFAM" id="SSF54928">
    <property type="entry name" value="RNA-binding domain, RBD"/>
    <property type="match status" value="1"/>
</dbReference>
<dbReference type="OrthoDB" id="1749473at2759"/>